<protein>
    <submittedName>
        <fullName evidence="1">Uncharacterized protein</fullName>
    </submittedName>
</protein>
<sequence>MAGMHSLMRLVRGVGLREERMVFAASDRSVSPERLPNLPDELKLFSFDEFIGVELNFRRQLSKLFISPRRCNHGSHKKLTSCLRSLPSLLSAITYPLRFSLLSTLSVEVLETRPVRYIIMNIMS</sequence>
<evidence type="ECO:0000313" key="2">
    <source>
        <dbReference type="Proteomes" id="UP000822688"/>
    </source>
</evidence>
<keyword evidence="2" id="KW-1185">Reference proteome</keyword>
<reference evidence="1" key="1">
    <citation type="submission" date="2020-06" db="EMBL/GenBank/DDBJ databases">
        <title>WGS assembly of Ceratodon purpureus strain R40.</title>
        <authorList>
            <person name="Carey S.B."/>
            <person name="Jenkins J."/>
            <person name="Shu S."/>
            <person name="Lovell J.T."/>
            <person name="Sreedasyam A."/>
            <person name="Maumus F."/>
            <person name="Tiley G.P."/>
            <person name="Fernandez-Pozo N."/>
            <person name="Barry K."/>
            <person name="Chen C."/>
            <person name="Wang M."/>
            <person name="Lipzen A."/>
            <person name="Daum C."/>
            <person name="Saski C.A."/>
            <person name="Payton A.C."/>
            <person name="Mcbreen J.C."/>
            <person name="Conrad R.E."/>
            <person name="Kollar L.M."/>
            <person name="Olsson S."/>
            <person name="Huttunen S."/>
            <person name="Landis J.B."/>
            <person name="Wickett N.J."/>
            <person name="Johnson M.G."/>
            <person name="Rensing S.A."/>
            <person name="Grimwood J."/>
            <person name="Schmutz J."/>
            <person name="Mcdaniel S.F."/>
        </authorList>
    </citation>
    <scope>NUCLEOTIDE SEQUENCE</scope>
    <source>
        <strain evidence="1">R40</strain>
    </source>
</reference>
<organism evidence="1 2">
    <name type="scientific">Ceratodon purpureus</name>
    <name type="common">Fire moss</name>
    <name type="synonym">Dicranum purpureum</name>
    <dbReference type="NCBI Taxonomy" id="3225"/>
    <lineage>
        <taxon>Eukaryota</taxon>
        <taxon>Viridiplantae</taxon>
        <taxon>Streptophyta</taxon>
        <taxon>Embryophyta</taxon>
        <taxon>Bryophyta</taxon>
        <taxon>Bryophytina</taxon>
        <taxon>Bryopsida</taxon>
        <taxon>Dicranidae</taxon>
        <taxon>Pseudoditrichales</taxon>
        <taxon>Ditrichaceae</taxon>
        <taxon>Ceratodon</taxon>
    </lineage>
</organism>
<evidence type="ECO:0000313" key="1">
    <source>
        <dbReference type="EMBL" id="KAG0589534.1"/>
    </source>
</evidence>
<name>A0A8T0J0P7_CERPU</name>
<comment type="caution">
    <text evidence="1">The sequence shown here is derived from an EMBL/GenBank/DDBJ whole genome shotgun (WGS) entry which is preliminary data.</text>
</comment>
<accession>A0A8T0J0P7</accession>
<proteinExistence type="predicted"/>
<gene>
    <name evidence="1" type="ORF">KC19_1G027300</name>
</gene>
<dbReference type="Proteomes" id="UP000822688">
    <property type="component" value="Chromosome 1"/>
</dbReference>
<dbReference type="AlphaFoldDB" id="A0A8T0J0P7"/>
<dbReference type="EMBL" id="CM026421">
    <property type="protein sequence ID" value="KAG0589534.1"/>
    <property type="molecule type" value="Genomic_DNA"/>
</dbReference>